<dbReference type="SUPFAM" id="SSF88946">
    <property type="entry name" value="Sigma2 domain of RNA polymerase sigma factors"/>
    <property type="match status" value="1"/>
</dbReference>
<dbReference type="InterPro" id="IPR014327">
    <property type="entry name" value="RNA_pol_sigma70_bacteroid"/>
</dbReference>
<evidence type="ECO:0000256" key="1">
    <source>
        <dbReference type="ARBA" id="ARBA00010641"/>
    </source>
</evidence>
<gene>
    <name evidence="7" type="ORF">HMPREF9448_02229</name>
</gene>
<accession>K0XG29</accession>
<evidence type="ECO:0000256" key="4">
    <source>
        <dbReference type="ARBA" id="ARBA00023163"/>
    </source>
</evidence>
<evidence type="ECO:0000313" key="8">
    <source>
        <dbReference type="Proteomes" id="UP000006044"/>
    </source>
</evidence>
<dbReference type="Pfam" id="PF08281">
    <property type="entry name" value="Sigma70_r4_2"/>
    <property type="match status" value="1"/>
</dbReference>
<evidence type="ECO:0000259" key="5">
    <source>
        <dbReference type="Pfam" id="PF04542"/>
    </source>
</evidence>
<dbReference type="InterPro" id="IPR013325">
    <property type="entry name" value="RNA_pol_sigma_r2"/>
</dbReference>
<dbReference type="InterPro" id="IPR013324">
    <property type="entry name" value="RNA_pol_sigma_r3/r4-like"/>
</dbReference>
<protein>
    <submittedName>
        <fullName evidence="7">RNA polymerase sigma-70 factor, expansion family 1</fullName>
    </submittedName>
</protein>
<dbReference type="Pfam" id="PF04542">
    <property type="entry name" value="Sigma70_r2"/>
    <property type="match status" value="1"/>
</dbReference>
<dbReference type="NCBIfam" id="TIGR02937">
    <property type="entry name" value="sigma70-ECF"/>
    <property type="match status" value="1"/>
</dbReference>
<evidence type="ECO:0000256" key="2">
    <source>
        <dbReference type="ARBA" id="ARBA00023015"/>
    </source>
</evidence>
<dbReference type="GO" id="GO:0016987">
    <property type="term" value="F:sigma factor activity"/>
    <property type="evidence" value="ECO:0007669"/>
    <property type="project" value="UniProtKB-KW"/>
</dbReference>
<dbReference type="GO" id="GO:0003677">
    <property type="term" value="F:DNA binding"/>
    <property type="evidence" value="ECO:0007669"/>
    <property type="project" value="InterPro"/>
</dbReference>
<comment type="caution">
    <text evidence="7">The sequence shown here is derived from an EMBL/GenBank/DDBJ whole genome shotgun (WGS) entry which is preliminary data.</text>
</comment>
<dbReference type="STRING" id="742726.HMPREF9448_02229"/>
<dbReference type="AlphaFoldDB" id="K0XG29"/>
<dbReference type="InterPro" id="IPR007627">
    <property type="entry name" value="RNA_pol_sigma70_r2"/>
</dbReference>
<evidence type="ECO:0000256" key="3">
    <source>
        <dbReference type="ARBA" id="ARBA00023082"/>
    </source>
</evidence>
<keyword evidence="8" id="KW-1185">Reference proteome</keyword>
<dbReference type="CDD" id="cd06171">
    <property type="entry name" value="Sigma70_r4"/>
    <property type="match status" value="1"/>
</dbReference>
<proteinExistence type="inferred from homology"/>
<dbReference type="RefSeq" id="WP_008862619.1">
    <property type="nucleotide sequence ID" value="NZ_CAXSYG010000003.1"/>
</dbReference>
<dbReference type="InterPro" id="IPR013249">
    <property type="entry name" value="RNA_pol_sigma70_r4_t2"/>
</dbReference>
<evidence type="ECO:0000259" key="6">
    <source>
        <dbReference type="Pfam" id="PF08281"/>
    </source>
</evidence>
<dbReference type="NCBIfam" id="TIGR02985">
    <property type="entry name" value="Sig70_bacteroi1"/>
    <property type="match status" value="1"/>
</dbReference>
<feature type="domain" description="RNA polymerase sigma-70 region 2" evidence="5">
    <location>
        <begin position="26"/>
        <end position="92"/>
    </location>
</feature>
<dbReference type="PANTHER" id="PTHR43133">
    <property type="entry name" value="RNA POLYMERASE ECF-TYPE SIGMA FACTO"/>
    <property type="match status" value="1"/>
</dbReference>
<dbReference type="GO" id="GO:0006352">
    <property type="term" value="P:DNA-templated transcription initiation"/>
    <property type="evidence" value="ECO:0007669"/>
    <property type="project" value="InterPro"/>
</dbReference>
<reference evidence="7 8" key="1">
    <citation type="submission" date="2012-08" db="EMBL/GenBank/DDBJ databases">
        <title>The Genome Sequence of Barnesiella intestinihominis YIT 11860.</title>
        <authorList>
            <consortium name="The Broad Institute Genome Sequencing Platform"/>
            <person name="Earl A."/>
            <person name="Ward D."/>
            <person name="Feldgarden M."/>
            <person name="Gevers D."/>
            <person name="Morotomi M."/>
            <person name="Walker B."/>
            <person name="Young S.K."/>
            <person name="Zeng Q."/>
            <person name="Gargeya S."/>
            <person name="Fitzgerald M."/>
            <person name="Haas B."/>
            <person name="Abouelleil A."/>
            <person name="Alvarado L."/>
            <person name="Arachchi H.M."/>
            <person name="Berlin A.M."/>
            <person name="Chapman S.B."/>
            <person name="Goldberg J."/>
            <person name="Griggs A."/>
            <person name="Gujja S."/>
            <person name="Hansen M."/>
            <person name="Howarth C."/>
            <person name="Imamovic A."/>
            <person name="Larimer J."/>
            <person name="McCowen C."/>
            <person name="Montmayeur A."/>
            <person name="Murphy C."/>
            <person name="Neiman D."/>
            <person name="Pearson M."/>
            <person name="Priest M."/>
            <person name="Roberts A."/>
            <person name="Saif S."/>
            <person name="Shea T."/>
            <person name="Sisk P."/>
            <person name="Sykes S."/>
            <person name="Wortman J."/>
            <person name="Nusbaum C."/>
            <person name="Birren B."/>
        </authorList>
    </citation>
    <scope>NUCLEOTIDE SEQUENCE [LARGE SCALE GENOMIC DNA]</scope>
    <source>
        <strain evidence="7 8">YIT 11860</strain>
    </source>
</reference>
<sequence length="183" mass="21348">MVANITNDISLLRQIREGNEDAFKSLFETYFTPLCRFIYLHLDDKNVAEELAMDIFIYLWENRETFQIQLSLKAYLFQAAKNKCLNELRKKKETVGLDGVEVSTINTSVSTLETEELYRLIQEAVFSLPDKCRNIFLLSRSENLTNQEIARRLNISVKTVEGQITTALKKIKKFLGDQYSYLW</sequence>
<keyword evidence="2" id="KW-0805">Transcription regulation</keyword>
<evidence type="ECO:0000313" key="7">
    <source>
        <dbReference type="EMBL" id="EJZ62875.1"/>
    </source>
</evidence>
<dbReference type="Proteomes" id="UP000006044">
    <property type="component" value="Unassembled WGS sequence"/>
</dbReference>
<dbReference type="eggNOG" id="COG1595">
    <property type="taxonomic scope" value="Bacteria"/>
</dbReference>
<dbReference type="EMBL" id="ADLE01000015">
    <property type="protein sequence ID" value="EJZ62875.1"/>
    <property type="molecule type" value="Genomic_DNA"/>
</dbReference>
<keyword evidence="3" id="KW-0731">Sigma factor</keyword>
<dbReference type="PANTHER" id="PTHR43133:SF46">
    <property type="entry name" value="RNA POLYMERASE SIGMA-70 FACTOR ECF SUBFAMILY"/>
    <property type="match status" value="1"/>
</dbReference>
<dbReference type="InterPro" id="IPR039425">
    <property type="entry name" value="RNA_pol_sigma-70-like"/>
</dbReference>
<dbReference type="InterPro" id="IPR036388">
    <property type="entry name" value="WH-like_DNA-bd_sf"/>
</dbReference>
<keyword evidence="4" id="KW-0804">Transcription</keyword>
<dbReference type="OrthoDB" id="1453134at2"/>
<dbReference type="SUPFAM" id="SSF88659">
    <property type="entry name" value="Sigma3 and sigma4 domains of RNA polymerase sigma factors"/>
    <property type="match status" value="1"/>
</dbReference>
<comment type="similarity">
    <text evidence="1">Belongs to the sigma-70 factor family. ECF subfamily.</text>
</comment>
<dbReference type="GeneID" id="77849433"/>
<dbReference type="Gene3D" id="1.10.10.10">
    <property type="entry name" value="Winged helix-like DNA-binding domain superfamily/Winged helix DNA-binding domain"/>
    <property type="match status" value="1"/>
</dbReference>
<name>K0XG29_9BACT</name>
<dbReference type="Gene3D" id="1.10.1740.10">
    <property type="match status" value="1"/>
</dbReference>
<organism evidence="7 8">
    <name type="scientific">Barnesiella intestinihominis YIT 11860</name>
    <dbReference type="NCBI Taxonomy" id="742726"/>
    <lineage>
        <taxon>Bacteria</taxon>
        <taxon>Pseudomonadati</taxon>
        <taxon>Bacteroidota</taxon>
        <taxon>Bacteroidia</taxon>
        <taxon>Bacteroidales</taxon>
        <taxon>Barnesiellaceae</taxon>
        <taxon>Barnesiella</taxon>
    </lineage>
</organism>
<dbReference type="HOGENOM" id="CLU_047691_4_2_10"/>
<dbReference type="InterPro" id="IPR014284">
    <property type="entry name" value="RNA_pol_sigma-70_dom"/>
</dbReference>
<feature type="domain" description="RNA polymerase sigma factor 70 region 4 type 2" evidence="6">
    <location>
        <begin position="119"/>
        <end position="171"/>
    </location>
</feature>